<feature type="compositionally biased region" description="Basic and acidic residues" evidence="1">
    <location>
        <begin position="18"/>
        <end position="28"/>
    </location>
</feature>
<dbReference type="EMBL" id="BTGU01000036">
    <property type="protein sequence ID" value="GMN50995.1"/>
    <property type="molecule type" value="Genomic_DNA"/>
</dbReference>
<keyword evidence="3" id="KW-1185">Reference proteome</keyword>
<evidence type="ECO:0000256" key="1">
    <source>
        <dbReference type="SAM" id="MobiDB-lite"/>
    </source>
</evidence>
<reference evidence="2" key="1">
    <citation type="submission" date="2023-07" db="EMBL/GenBank/DDBJ databases">
        <title>draft genome sequence of fig (Ficus carica).</title>
        <authorList>
            <person name="Takahashi T."/>
            <person name="Nishimura K."/>
        </authorList>
    </citation>
    <scope>NUCLEOTIDE SEQUENCE</scope>
</reference>
<dbReference type="AlphaFoldDB" id="A0AA88DAR9"/>
<evidence type="ECO:0000313" key="3">
    <source>
        <dbReference type="Proteomes" id="UP001187192"/>
    </source>
</evidence>
<comment type="caution">
    <text evidence="2">The sequence shown here is derived from an EMBL/GenBank/DDBJ whole genome shotgun (WGS) entry which is preliminary data.</text>
</comment>
<protein>
    <submittedName>
        <fullName evidence="2">Uncharacterized protein</fullName>
    </submittedName>
</protein>
<sequence>MGSEAMDGLTVGGSADHGGPKTGRDKQVRVRRCRFRCATQGTSTTRRRSDFRFAEERSGWGVVVAAWTYLPN</sequence>
<gene>
    <name evidence="2" type="ORF">TIFTF001_020153</name>
</gene>
<dbReference type="Gramene" id="FCD_00028848-RA">
    <property type="protein sequence ID" value="FCD_00028848-RA:cds"/>
    <property type="gene ID" value="FCD_00028848"/>
</dbReference>
<feature type="region of interest" description="Disordered" evidence="1">
    <location>
        <begin position="1"/>
        <end position="28"/>
    </location>
</feature>
<dbReference type="Proteomes" id="UP001187192">
    <property type="component" value="Unassembled WGS sequence"/>
</dbReference>
<accession>A0AA88DAR9</accession>
<name>A0AA88DAR9_FICCA</name>
<proteinExistence type="predicted"/>
<organism evidence="2 3">
    <name type="scientific">Ficus carica</name>
    <name type="common">Common fig</name>
    <dbReference type="NCBI Taxonomy" id="3494"/>
    <lineage>
        <taxon>Eukaryota</taxon>
        <taxon>Viridiplantae</taxon>
        <taxon>Streptophyta</taxon>
        <taxon>Embryophyta</taxon>
        <taxon>Tracheophyta</taxon>
        <taxon>Spermatophyta</taxon>
        <taxon>Magnoliopsida</taxon>
        <taxon>eudicotyledons</taxon>
        <taxon>Gunneridae</taxon>
        <taxon>Pentapetalae</taxon>
        <taxon>rosids</taxon>
        <taxon>fabids</taxon>
        <taxon>Rosales</taxon>
        <taxon>Moraceae</taxon>
        <taxon>Ficeae</taxon>
        <taxon>Ficus</taxon>
    </lineage>
</organism>
<evidence type="ECO:0000313" key="2">
    <source>
        <dbReference type="EMBL" id="GMN50995.1"/>
    </source>
</evidence>